<evidence type="ECO:0000313" key="2">
    <source>
        <dbReference type="Proteomes" id="UP000264800"/>
    </source>
</evidence>
<dbReference type="Proteomes" id="UP000264800">
    <property type="component" value="Unplaced"/>
</dbReference>
<dbReference type="Ensembl" id="ENSKMAT00000022349.1">
    <property type="protein sequence ID" value="ENSKMAP00000022064.1"/>
    <property type="gene ID" value="ENSKMAG00000016388.1"/>
</dbReference>
<reference evidence="1" key="1">
    <citation type="submission" date="2025-08" db="UniProtKB">
        <authorList>
            <consortium name="Ensembl"/>
        </authorList>
    </citation>
    <scope>IDENTIFICATION</scope>
</reference>
<name>A0A3Q3BBN2_KRYMA</name>
<sequence length="95" mass="10787">MIVPPFVVLPWSAQSPNLSPVEHVLDKLGRQHLPGADLPDLQGQLQQLWADLLRRRKQQLYDCFALNHCLYPSLRGCHTLLTQHQECVHAANSTI</sequence>
<proteinExistence type="predicted"/>
<reference evidence="1" key="2">
    <citation type="submission" date="2025-09" db="UniProtKB">
        <authorList>
            <consortium name="Ensembl"/>
        </authorList>
    </citation>
    <scope>IDENTIFICATION</scope>
</reference>
<dbReference type="GeneTree" id="ENSGT01080000259904"/>
<dbReference type="AlphaFoldDB" id="A0A3Q3BBN2"/>
<organism evidence="1 2">
    <name type="scientific">Kryptolebias marmoratus</name>
    <name type="common">Mangrove killifish</name>
    <name type="synonym">Rivulus marmoratus</name>
    <dbReference type="NCBI Taxonomy" id="37003"/>
    <lineage>
        <taxon>Eukaryota</taxon>
        <taxon>Metazoa</taxon>
        <taxon>Chordata</taxon>
        <taxon>Craniata</taxon>
        <taxon>Vertebrata</taxon>
        <taxon>Euteleostomi</taxon>
        <taxon>Actinopterygii</taxon>
        <taxon>Neopterygii</taxon>
        <taxon>Teleostei</taxon>
        <taxon>Neoteleostei</taxon>
        <taxon>Acanthomorphata</taxon>
        <taxon>Ovalentaria</taxon>
        <taxon>Atherinomorphae</taxon>
        <taxon>Cyprinodontiformes</taxon>
        <taxon>Rivulidae</taxon>
        <taxon>Kryptolebias</taxon>
    </lineage>
</organism>
<evidence type="ECO:0000313" key="1">
    <source>
        <dbReference type="Ensembl" id="ENSKMAP00000022064.1"/>
    </source>
</evidence>
<protein>
    <submittedName>
        <fullName evidence="1">Uncharacterized protein</fullName>
    </submittedName>
</protein>
<keyword evidence="2" id="KW-1185">Reference proteome</keyword>
<accession>A0A3Q3BBN2</accession>